<gene>
    <name evidence="12" type="ORF">DSTB1V02_LOCUS14594</name>
</gene>
<dbReference type="InterPro" id="IPR029026">
    <property type="entry name" value="tRNA_m1G_MTases_N"/>
</dbReference>
<dbReference type="EMBL" id="CAJPEV010013316">
    <property type="protein sequence ID" value="CAG0906728.1"/>
    <property type="molecule type" value="Genomic_DNA"/>
</dbReference>
<sequence>MLKPDATPSEIEELCEEAMKYHFASVCINPGYVSLCSSLLKGTEVRVCTVVGFPLGANTSEVKKFETEQAIQNGATEIDMVINVGRLKAGDYEYVENDVTQVVQLAKSNNALVKVIIEAALLTDEEKVKACLICKKVGADFVKTSTGFSKGGATVGDVALMKYVVGSSIGVKAAGGIRSKEEAEAMIASGADRIGASAMSDSYFRTEKRIEKIKWVVSKRQPSLHVVFENIHDPHNVSAIFRTCDAAGVPKVSLVYNVEKFPKIGKKSSASAYKWIERDKYKSVDECYNQLKKEKFIIYASSLNADSKSLYELDFTKRTAIVFGNEHRGLSKEAEELADERFYIPMFGMVQSLNVSVSAAITIYEALRQRSLKGQYNKSEMTSKELKKLIDEWAKK</sequence>
<proteinExistence type="inferred from homology"/>
<keyword evidence="4" id="KW-0820">tRNA-binding</keyword>
<keyword evidence="7" id="KW-0456">Lyase</keyword>
<keyword evidence="13" id="KW-1185">Reference proteome</keyword>
<dbReference type="InterPro" id="IPR001537">
    <property type="entry name" value="SpoU_MeTrfase"/>
</dbReference>
<keyword evidence="3" id="KW-0963">Cytoplasm</keyword>
<keyword evidence="5" id="KW-0489">Methyltransferase</keyword>
<dbReference type="GO" id="GO:0008173">
    <property type="term" value="F:RNA methyltransferase activity"/>
    <property type="evidence" value="ECO:0007669"/>
    <property type="project" value="InterPro"/>
</dbReference>
<feature type="domain" description="tRNA/rRNA methyltransferase SpoU type" evidence="11">
    <location>
        <begin position="224"/>
        <end position="364"/>
    </location>
</feature>
<dbReference type="CDD" id="cd00959">
    <property type="entry name" value="DeoC"/>
    <property type="match status" value="1"/>
</dbReference>
<dbReference type="FunFam" id="3.20.20.70:FF:000044">
    <property type="entry name" value="Deoxyribose-phosphate aldolase"/>
    <property type="match status" value="1"/>
</dbReference>
<dbReference type="EMBL" id="LR912834">
    <property type="protein sequence ID" value="CAD7254848.1"/>
    <property type="molecule type" value="Genomic_DNA"/>
</dbReference>
<dbReference type="CDD" id="cd18092">
    <property type="entry name" value="SpoU-like_TrmH"/>
    <property type="match status" value="1"/>
</dbReference>
<protein>
    <recommendedName>
        <fullName evidence="2">deoxyribose-phosphate aldolase</fullName>
        <ecNumber evidence="2">4.1.2.4</ecNumber>
    </recommendedName>
    <alternativeName>
        <fullName evidence="9">2-deoxy-D-ribose 5-phosphate aldolase</fullName>
    </alternativeName>
</protein>
<evidence type="ECO:0000256" key="6">
    <source>
        <dbReference type="ARBA" id="ARBA00022679"/>
    </source>
</evidence>
<dbReference type="Pfam" id="PF01791">
    <property type="entry name" value="DeoC"/>
    <property type="match status" value="1"/>
</dbReference>
<dbReference type="Gene3D" id="3.40.1280.10">
    <property type="match status" value="1"/>
</dbReference>
<evidence type="ECO:0000313" key="13">
    <source>
        <dbReference type="Proteomes" id="UP000677054"/>
    </source>
</evidence>
<dbReference type="HAMAP" id="MF_00114">
    <property type="entry name" value="DeoC_type1"/>
    <property type="match status" value="1"/>
</dbReference>
<dbReference type="GO" id="GO:0004139">
    <property type="term" value="F:deoxyribose-phosphate aldolase activity"/>
    <property type="evidence" value="ECO:0007669"/>
    <property type="project" value="UniProtKB-EC"/>
</dbReference>
<dbReference type="GO" id="GO:0000049">
    <property type="term" value="F:tRNA binding"/>
    <property type="evidence" value="ECO:0007669"/>
    <property type="project" value="UniProtKB-KW"/>
</dbReference>
<organism evidence="12">
    <name type="scientific">Darwinula stevensoni</name>
    <dbReference type="NCBI Taxonomy" id="69355"/>
    <lineage>
        <taxon>Eukaryota</taxon>
        <taxon>Metazoa</taxon>
        <taxon>Ecdysozoa</taxon>
        <taxon>Arthropoda</taxon>
        <taxon>Crustacea</taxon>
        <taxon>Oligostraca</taxon>
        <taxon>Ostracoda</taxon>
        <taxon>Podocopa</taxon>
        <taxon>Podocopida</taxon>
        <taxon>Darwinulocopina</taxon>
        <taxon>Darwinuloidea</taxon>
        <taxon>Darwinulidae</taxon>
        <taxon>Darwinula</taxon>
    </lineage>
</organism>
<evidence type="ECO:0000256" key="5">
    <source>
        <dbReference type="ARBA" id="ARBA00022603"/>
    </source>
</evidence>
<accession>A0A7R9FTQ2</accession>
<evidence type="ECO:0000256" key="7">
    <source>
        <dbReference type="ARBA" id="ARBA00023239"/>
    </source>
</evidence>
<dbReference type="GO" id="GO:0009264">
    <property type="term" value="P:deoxyribonucleotide catabolic process"/>
    <property type="evidence" value="ECO:0007669"/>
    <property type="project" value="InterPro"/>
</dbReference>
<reference evidence="12" key="1">
    <citation type="submission" date="2020-11" db="EMBL/GenBank/DDBJ databases">
        <authorList>
            <person name="Tran Van P."/>
        </authorList>
    </citation>
    <scope>NUCLEOTIDE SEQUENCE</scope>
</reference>
<evidence type="ECO:0000256" key="2">
    <source>
        <dbReference type="ARBA" id="ARBA00012515"/>
    </source>
</evidence>
<keyword evidence="6" id="KW-0808">Transferase</keyword>
<dbReference type="OrthoDB" id="70823at2759"/>
<name>A0A7R9FTQ2_9CRUS</name>
<dbReference type="UniPathway" id="UPA00002">
    <property type="reaction ID" value="UER00468"/>
</dbReference>
<dbReference type="PANTHER" id="PTHR10889">
    <property type="entry name" value="DEOXYRIBOSE-PHOSPHATE ALDOLASE"/>
    <property type="match status" value="1"/>
</dbReference>
<evidence type="ECO:0000256" key="4">
    <source>
        <dbReference type="ARBA" id="ARBA00022555"/>
    </source>
</evidence>
<dbReference type="InterPro" id="IPR013785">
    <property type="entry name" value="Aldolase_TIM"/>
</dbReference>
<keyword evidence="4" id="KW-0694">RNA-binding</keyword>
<dbReference type="SUPFAM" id="SSF75217">
    <property type="entry name" value="alpha/beta knot"/>
    <property type="match status" value="1"/>
</dbReference>
<dbReference type="HAMAP" id="MF_02060">
    <property type="entry name" value="tRNA_methyltr_TrmH"/>
    <property type="match status" value="1"/>
</dbReference>
<feature type="non-terminal residue" evidence="12">
    <location>
        <position position="396"/>
    </location>
</feature>
<dbReference type="Gene3D" id="3.20.20.70">
    <property type="entry name" value="Aldolase class I"/>
    <property type="match status" value="1"/>
</dbReference>
<dbReference type="Pfam" id="PF00588">
    <property type="entry name" value="SpoU_methylase"/>
    <property type="match status" value="1"/>
</dbReference>
<evidence type="ECO:0000256" key="9">
    <source>
        <dbReference type="ARBA" id="ARBA00032755"/>
    </source>
</evidence>
<comment type="catalytic activity">
    <reaction evidence="10">
        <text>2-deoxy-D-ribose 5-phosphate = D-glyceraldehyde 3-phosphate + acetaldehyde</text>
        <dbReference type="Rhea" id="RHEA:12821"/>
        <dbReference type="ChEBI" id="CHEBI:15343"/>
        <dbReference type="ChEBI" id="CHEBI:59776"/>
        <dbReference type="ChEBI" id="CHEBI:62877"/>
        <dbReference type="EC" id="4.1.2.4"/>
    </reaction>
</comment>
<comment type="similarity">
    <text evidence="1">Belongs to the DeoC/FbaB aldolase family. DeoC type 1 subfamily.</text>
</comment>
<evidence type="ECO:0000259" key="11">
    <source>
        <dbReference type="Pfam" id="PF00588"/>
    </source>
</evidence>
<evidence type="ECO:0000256" key="8">
    <source>
        <dbReference type="ARBA" id="ARBA00023270"/>
    </source>
</evidence>
<evidence type="ECO:0000256" key="1">
    <source>
        <dbReference type="ARBA" id="ARBA00010936"/>
    </source>
</evidence>
<keyword evidence="8" id="KW-0704">Schiff base</keyword>
<dbReference type="InterPro" id="IPR028581">
    <property type="entry name" value="DeoC_typeI"/>
</dbReference>
<dbReference type="Proteomes" id="UP000677054">
    <property type="component" value="Unassembled WGS sequence"/>
</dbReference>
<evidence type="ECO:0000313" key="12">
    <source>
        <dbReference type="EMBL" id="CAD7254848.1"/>
    </source>
</evidence>
<evidence type="ECO:0000256" key="3">
    <source>
        <dbReference type="ARBA" id="ARBA00022490"/>
    </source>
</evidence>
<dbReference type="GO" id="GO:0046386">
    <property type="term" value="P:deoxyribose phosphate catabolic process"/>
    <property type="evidence" value="ECO:0007669"/>
    <property type="project" value="UniProtKB-UniPathway"/>
</dbReference>
<dbReference type="PANTHER" id="PTHR10889:SF1">
    <property type="entry name" value="DEOXYRIBOSE-PHOSPHATE ALDOLASE"/>
    <property type="match status" value="1"/>
</dbReference>
<dbReference type="InterPro" id="IPR011343">
    <property type="entry name" value="DeoC"/>
</dbReference>
<evidence type="ECO:0000256" key="10">
    <source>
        <dbReference type="ARBA" id="ARBA00048791"/>
    </source>
</evidence>
<dbReference type="InterPro" id="IPR029028">
    <property type="entry name" value="Alpha/beta_knot_MTases"/>
</dbReference>
<dbReference type="EC" id="4.1.2.4" evidence="2"/>
<dbReference type="NCBIfam" id="TIGR00126">
    <property type="entry name" value="deoC"/>
    <property type="match status" value="1"/>
</dbReference>
<dbReference type="SMART" id="SM01133">
    <property type="entry name" value="DeoC"/>
    <property type="match status" value="1"/>
</dbReference>
<dbReference type="AlphaFoldDB" id="A0A7R9FTQ2"/>
<dbReference type="GO" id="GO:0030488">
    <property type="term" value="P:tRNA methylation"/>
    <property type="evidence" value="ECO:0007669"/>
    <property type="project" value="InterPro"/>
</dbReference>
<dbReference type="InterPro" id="IPR002915">
    <property type="entry name" value="DeoC/FbaB/LacD_aldolase"/>
</dbReference>
<dbReference type="InterPro" id="IPR033671">
    <property type="entry name" value="TrmH"/>
</dbReference>
<dbReference type="GO" id="GO:0016052">
    <property type="term" value="P:carbohydrate catabolic process"/>
    <property type="evidence" value="ECO:0007669"/>
    <property type="project" value="TreeGrafter"/>
</dbReference>
<dbReference type="SUPFAM" id="SSF51569">
    <property type="entry name" value="Aldolase"/>
    <property type="match status" value="1"/>
</dbReference>
<dbReference type="GO" id="GO:0005737">
    <property type="term" value="C:cytoplasm"/>
    <property type="evidence" value="ECO:0007669"/>
    <property type="project" value="InterPro"/>
</dbReference>